<keyword evidence="2" id="KW-1185">Reference proteome</keyword>
<gene>
    <name evidence="3" type="primary">LOC34620088</name>
</gene>
<feature type="compositionally biased region" description="Low complexity" evidence="1">
    <location>
        <begin position="375"/>
        <end position="384"/>
    </location>
</feature>
<feature type="region of interest" description="Disordered" evidence="1">
    <location>
        <begin position="338"/>
        <end position="468"/>
    </location>
</feature>
<organism evidence="2 3">
    <name type="scientific">Cyclospora cayetanensis</name>
    <dbReference type="NCBI Taxonomy" id="88456"/>
    <lineage>
        <taxon>Eukaryota</taxon>
        <taxon>Sar</taxon>
        <taxon>Alveolata</taxon>
        <taxon>Apicomplexa</taxon>
        <taxon>Conoidasida</taxon>
        <taxon>Coccidia</taxon>
        <taxon>Eucoccidiorida</taxon>
        <taxon>Eimeriorina</taxon>
        <taxon>Eimeriidae</taxon>
        <taxon>Cyclospora</taxon>
    </lineage>
</organism>
<feature type="compositionally biased region" description="Gly residues" evidence="1">
    <location>
        <begin position="509"/>
        <end position="520"/>
    </location>
</feature>
<proteinExistence type="predicted"/>
<dbReference type="RefSeq" id="XP_026190951.1">
    <property type="nucleotide sequence ID" value="XM_026335166.1"/>
</dbReference>
<name>A0A6P6RT06_9EIME</name>
<dbReference type="AlphaFoldDB" id="A0A6P6RT06"/>
<protein>
    <submittedName>
        <fullName evidence="3">Uncharacterized protein LOC34620088</fullName>
    </submittedName>
</protein>
<sequence>MRAASTGAFPTMGSPAGIHSANSPLAENALNTSVGDPAGLASVLRAAVPAYGKAQWVEEADSRRRLREAEAFLLTLRSVACGFRAAELESIHRAVNTAVTDFFRGTPYEAVLLPLMHYCVSLVECRISSARALETTQTGRQHRATGHFFHQVESLVAFREVDGPCGILCLLCSGMHAENTSGLGMIFPTAATLPAAGPAIENAVFGGAEMLRRTRRAEALLNQRDSAAREVSHYTKKLTFLKGQPAATHKAKVRLLRNEQKLSKALTDFYEKEQIVKWVWGRAAARMFSAFRHKESNDLEQPPLDTRRASSCLFSVEEGDGGDGEAASVATGGAFPGASRWSASQSAGFPPAHSTSTEEAPVFPESRQQGEAFNGGPSPSGSTPNPFAASQRPSGQERASTSAAKESQQAAAVGSSATRGQCHHQERSWRGLQLWDSDEGSSEPRSRRVEGPREAPNAGLQYPSASAREAVPVAATDCDGVDTTEPSTSFSFYECMQHQPGNAARPASPGGGSNTGGRSH</sequence>
<feature type="region of interest" description="Disordered" evidence="1">
    <location>
        <begin position="497"/>
        <end position="520"/>
    </location>
</feature>
<reference evidence="3" key="1">
    <citation type="submission" date="2025-08" db="UniProtKB">
        <authorList>
            <consortium name="RefSeq"/>
        </authorList>
    </citation>
    <scope>IDENTIFICATION</scope>
</reference>
<evidence type="ECO:0000313" key="3">
    <source>
        <dbReference type="RefSeq" id="XP_026190951.1"/>
    </source>
</evidence>
<dbReference type="Proteomes" id="UP000515125">
    <property type="component" value="Unplaced"/>
</dbReference>
<evidence type="ECO:0000256" key="1">
    <source>
        <dbReference type="SAM" id="MobiDB-lite"/>
    </source>
</evidence>
<accession>A0A6P6RT06</accession>
<dbReference type="GeneID" id="34620088"/>
<feature type="compositionally biased region" description="Polar residues" evidence="1">
    <location>
        <begin position="341"/>
        <end position="358"/>
    </location>
</feature>
<evidence type="ECO:0000313" key="2">
    <source>
        <dbReference type="Proteomes" id="UP000515125"/>
    </source>
</evidence>
<feature type="compositionally biased region" description="Basic and acidic residues" evidence="1">
    <location>
        <begin position="442"/>
        <end position="453"/>
    </location>
</feature>
<dbReference type="OrthoDB" id="347578at2759"/>
<feature type="compositionally biased region" description="Polar residues" evidence="1">
    <location>
        <begin position="391"/>
        <end position="419"/>
    </location>
</feature>